<keyword evidence="5" id="KW-1185">Reference proteome</keyword>
<dbReference type="RefSeq" id="WP_188506354.1">
    <property type="nucleotide sequence ID" value="NZ_BMER01000002.1"/>
</dbReference>
<proteinExistence type="predicted"/>
<protein>
    <recommendedName>
        <fullName evidence="3">Glycoside hydrolase family 5 domain-containing protein</fullName>
    </recommendedName>
</protein>
<dbReference type="EMBL" id="BMER01000002">
    <property type="protein sequence ID" value="GGG89550.1"/>
    <property type="molecule type" value="Genomic_DNA"/>
</dbReference>
<comment type="caution">
    <text evidence="4">The sequence shown here is derived from an EMBL/GenBank/DDBJ whole genome shotgun (WGS) entry which is preliminary data.</text>
</comment>
<evidence type="ECO:0000313" key="5">
    <source>
        <dbReference type="Proteomes" id="UP000660862"/>
    </source>
</evidence>
<keyword evidence="2" id="KW-0326">Glycosidase</keyword>
<reference evidence="4" key="2">
    <citation type="submission" date="2020-09" db="EMBL/GenBank/DDBJ databases">
        <authorList>
            <person name="Sun Q."/>
            <person name="Zhou Y."/>
        </authorList>
    </citation>
    <scope>NUCLEOTIDE SEQUENCE</scope>
    <source>
        <strain evidence="4">CGMCC 1.12195</strain>
    </source>
</reference>
<keyword evidence="1" id="KW-0378">Hydrolase</keyword>
<dbReference type="Pfam" id="PF00150">
    <property type="entry name" value="Cellulase"/>
    <property type="match status" value="1"/>
</dbReference>
<dbReference type="InterPro" id="IPR017853">
    <property type="entry name" value="GH"/>
</dbReference>
<sequence length="993" mass="110169">MNRRDYLRSLAVGSIGLSVSPFDVHINNPAEGDMSAVTPDVPSGPIAPSGNGNTTFMVADRGLIAVLAPLLPASMVTIPIDAVDADRLVQSLANGDALVWLGDPDHVPKALSVGAHALADEPLDMAWKGDCPLVLKDVPLKPARAMGAYIAPPKGMPYHNVDEEIRADFLPVLEAKDRFGEVIGYPAVYMNYFAPSLALGRFEGCECFFFFVTDPLQLMDAAAWQSVLQGIDQKRSSFLQVTDFNTNYSAFHHRERVQLRVRLRNRNDRAVSAMLRFSVKYSGTDAFRPLGALRRVPEGKSATEAIFDFIPEFRLGLCEIKLEVLQDVEKAELLAVDGDLKVVETRHLAFLLANDVLKTPVNHAVKGPNLEIDGEGAFWVGTHYYPSSSWWEWVWRDYRPLKAEEDFAAIRKAGYRIARVWINPVIDEQVLRSIDVAIDQAARHGIVVILTLFTQWVRQMGFQRDSGEQVLFDFRHPRDFNLISVSLRNIDLQREFISILAKRWKHAGNLIFNLSNEVYIKDPDASQMDREVQAWPEVAMPAGTLRDSLLYKRWAKAMTAVLRENGAQQSVLPGYLFSTLDGGDVLVANEDAPMVPWHNYYPAEHAGLKLQYFDPIAANKPVLLEEFGYGEWNPTERYDGTVHYALAAGATGAVSYEWGLSWLARESCYWPLPLRETLVDDPDPRWFSPFAEMAKLMSERGVGMCPTPSGTGYGSIYHGTPFPASAAIALGRLGLFGKGLQRTKYDENTYVVVPKARLEAIEILDETFRKLWAGHVLFGVWQEEQLMDLPKSAKVVICPMALGKAATAQLDRLKNNGVSVYKGDGWQGNAVINRVGIDADNVRLLARRTANGLLLTAASEKPLNQVTLRYKGNAVGFGLGDFGMAHLTDRGIPQIEGAGTITVANELVCRVANGRIMMATDAVDLRVAGEIRLMVTTPTEVTFARTITQVRITDGLGNLRQISNSFAGKTLLIDDQLVRYIIVVCFHNPDQVH</sequence>
<dbReference type="Gene3D" id="3.20.20.80">
    <property type="entry name" value="Glycosidases"/>
    <property type="match status" value="1"/>
</dbReference>
<dbReference type="SUPFAM" id="SSF51445">
    <property type="entry name" value="(Trans)glycosidases"/>
    <property type="match status" value="1"/>
</dbReference>
<organism evidence="4 5">
    <name type="scientific">Parapedobacter pyrenivorans</name>
    <dbReference type="NCBI Taxonomy" id="1305674"/>
    <lineage>
        <taxon>Bacteria</taxon>
        <taxon>Pseudomonadati</taxon>
        <taxon>Bacteroidota</taxon>
        <taxon>Sphingobacteriia</taxon>
        <taxon>Sphingobacteriales</taxon>
        <taxon>Sphingobacteriaceae</taxon>
        <taxon>Parapedobacter</taxon>
    </lineage>
</organism>
<evidence type="ECO:0000256" key="1">
    <source>
        <dbReference type="ARBA" id="ARBA00022801"/>
    </source>
</evidence>
<evidence type="ECO:0000256" key="2">
    <source>
        <dbReference type="ARBA" id="ARBA00023295"/>
    </source>
</evidence>
<reference evidence="4" key="1">
    <citation type="journal article" date="2014" name="Int. J. Syst. Evol. Microbiol.">
        <title>Complete genome sequence of Corynebacterium casei LMG S-19264T (=DSM 44701T), isolated from a smear-ripened cheese.</title>
        <authorList>
            <consortium name="US DOE Joint Genome Institute (JGI-PGF)"/>
            <person name="Walter F."/>
            <person name="Albersmeier A."/>
            <person name="Kalinowski J."/>
            <person name="Ruckert C."/>
        </authorList>
    </citation>
    <scope>NUCLEOTIDE SEQUENCE</scope>
    <source>
        <strain evidence="4">CGMCC 1.12195</strain>
    </source>
</reference>
<evidence type="ECO:0000259" key="3">
    <source>
        <dbReference type="Pfam" id="PF00150"/>
    </source>
</evidence>
<feature type="domain" description="Glycoside hydrolase family 5" evidence="3">
    <location>
        <begin position="425"/>
        <end position="645"/>
    </location>
</feature>
<dbReference type="AlphaFoldDB" id="A0A917HTJ6"/>
<name>A0A917HTJ6_9SPHI</name>
<gene>
    <name evidence="4" type="ORF">GCM10007415_24680</name>
</gene>
<evidence type="ECO:0000313" key="4">
    <source>
        <dbReference type="EMBL" id="GGG89550.1"/>
    </source>
</evidence>
<dbReference type="GO" id="GO:0000272">
    <property type="term" value="P:polysaccharide catabolic process"/>
    <property type="evidence" value="ECO:0007669"/>
    <property type="project" value="InterPro"/>
</dbReference>
<dbReference type="Proteomes" id="UP000660862">
    <property type="component" value="Unassembled WGS sequence"/>
</dbReference>
<dbReference type="InterPro" id="IPR001547">
    <property type="entry name" value="Glyco_hydro_5"/>
</dbReference>
<dbReference type="GO" id="GO:0004553">
    <property type="term" value="F:hydrolase activity, hydrolyzing O-glycosyl compounds"/>
    <property type="evidence" value="ECO:0007669"/>
    <property type="project" value="InterPro"/>
</dbReference>
<accession>A0A917HTJ6</accession>